<feature type="compositionally biased region" description="Basic and acidic residues" evidence="1">
    <location>
        <begin position="18"/>
        <end position="30"/>
    </location>
</feature>
<feature type="compositionally biased region" description="Basic and acidic residues" evidence="1">
    <location>
        <begin position="57"/>
        <end position="66"/>
    </location>
</feature>
<evidence type="ECO:0000313" key="2">
    <source>
        <dbReference type="Proteomes" id="UP000504623"/>
    </source>
</evidence>
<proteinExistence type="predicted"/>
<evidence type="ECO:0000313" key="3">
    <source>
        <dbReference type="RefSeq" id="XP_006868397.1"/>
    </source>
</evidence>
<dbReference type="OrthoDB" id="18018at2759"/>
<sequence>MAHGNPRGELACWKNMKKPQEMSKGKREEDNSTTSQRKPRDSEIMQRKQKAANKKSTQTEKNDDCPIWKTWLLPSTR</sequence>
<feature type="region of interest" description="Disordered" evidence="1">
    <location>
        <begin position="1"/>
        <end position="77"/>
    </location>
</feature>
<accession>A0A9B0WV55</accession>
<reference evidence="3" key="1">
    <citation type="submission" date="2025-08" db="UniProtKB">
        <authorList>
            <consortium name="RefSeq"/>
        </authorList>
    </citation>
    <scope>IDENTIFICATION</scope>
    <source>
        <tissue evidence="3">Spleen</tissue>
    </source>
</reference>
<keyword evidence="2" id="KW-1185">Reference proteome</keyword>
<gene>
    <name evidence="3" type="primary">LOC102835719</name>
</gene>
<dbReference type="Proteomes" id="UP000504623">
    <property type="component" value="Unplaced"/>
</dbReference>
<organism evidence="2 3">
    <name type="scientific">Chrysochloris asiatica</name>
    <name type="common">Cape golden mole</name>
    <dbReference type="NCBI Taxonomy" id="185453"/>
    <lineage>
        <taxon>Eukaryota</taxon>
        <taxon>Metazoa</taxon>
        <taxon>Chordata</taxon>
        <taxon>Craniata</taxon>
        <taxon>Vertebrata</taxon>
        <taxon>Euteleostomi</taxon>
        <taxon>Mammalia</taxon>
        <taxon>Eutheria</taxon>
        <taxon>Afrotheria</taxon>
        <taxon>Chrysochloridae</taxon>
        <taxon>Chrysochlorinae</taxon>
        <taxon>Chrysochloris</taxon>
    </lineage>
</organism>
<name>A0A9B0WV55_CHRAS</name>
<protein>
    <submittedName>
        <fullName evidence="3">Small EDRK-rich factor 1-like</fullName>
    </submittedName>
</protein>
<dbReference type="AlphaFoldDB" id="A0A9B0WV55"/>
<dbReference type="GeneID" id="102835719"/>
<dbReference type="RefSeq" id="XP_006868397.1">
    <property type="nucleotide sequence ID" value="XM_006868335.1"/>
</dbReference>
<evidence type="ECO:0000256" key="1">
    <source>
        <dbReference type="SAM" id="MobiDB-lite"/>
    </source>
</evidence>